<evidence type="ECO:0000313" key="2">
    <source>
        <dbReference type="EMBL" id="UXW01690.1"/>
    </source>
</evidence>
<dbReference type="AlphaFoldDB" id="A0AAJ5SND0"/>
<sequence length="337" mass="36822">MKIPEKSHVKFSVGRWAAGLVLIASIAGAGFASAAERNLGTRPADVPADYVITPFGYFSPACVQQIHSGDQITLDGGIQRITGSLEQRKICSQDNFTRDGVRVKPDGRTLEGKLARTMDGNSGEQTKAVHLQKIAHDYLAYGGYITSQPMGRIVASWNVPPNPRVRSNQIIYFFPGMQADTIMQPVLRYLGKSNTWDLSSWNCCKDGTVFTSDYIPAKSGDHIVGDTYSTCKSGVACNRWNIDTKNITSGRSVRLKAALYAKMKWICGGALEVYNVARCDEFPDGGILTFSDISVYDRNMIRVSSPPWDSKGPDAAGLTPQCNYGAKTTDTSVTVFY</sequence>
<evidence type="ECO:0008006" key="4">
    <source>
        <dbReference type="Google" id="ProtNLM"/>
    </source>
</evidence>
<dbReference type="RefSeq" id="WP_011259047.1">
    <property type="nucleotide sequence ID" value="NZ_CP012947.1"/>
</dbReference>
<protein>
    <recommendedName>
        <fullName evidence="4">Secreted protein</fullName>
    </recommendedName>
</protein>
<accession>A0AAJ5SND0</accession>
<organism evidence="2 3">
    <name type="scientific">Xanthomonas oryzae pv. oryzae</name>
    <dbReference type="NCBI Taxonomy" id="64187"/>
    <lineage>
        <taxon>Bacteria</taxon>
        <taxon>Pseudomonadati</taxon>
        <taxon>Pseudomonadota</taxon>
        <taxon>Gammaproteobacteria</taxon>
        <taxon>Lysobacterales</taxon>
        <taxon>Lysobacteraceae</taxon>
        <taxon>Xanthomonas</taxon>
    </lineage>
</organism>
<gene>
    <name evidence="2" type="ORF">IXO792_12250</name>
</gene>
<evidence type="ECO:0000256" key="1">
    <source>
        <dbReference type="SAM" id="SignalP"/>
    </source>
</evidence>
<dbReference type="EMBL" id="CP047493">
    <property type="protein sequence ID" value="UXW01690.1"/>
    <property type="molecule type" value="Genomic_DNA"/>
</dbReference>
<name>A0AAJ5SND0_XANOO</name>
<evidence type="ECO:0000313" key="3">
    <source>
        <dbReference type="Proteomes" id="UP000187097"/>
    </source>
</evidence>
<reference evidence="2" key="2">
    <citation type="submission" date="2020-01" db="EMBL/GenBank/DDBJ databases">
        <title>Complete genome investigation of Xanthomonas oryzae strains.</title>
        <authorList>
            <person name="Kaur A."/>
            <person name="Bansal K."/>
            <person name="Patil P.B."/>
        </authorList>
    </citation>
    <scope>NUCLEOTIDE SEQUENCE</scope>
    <source>
        <strain evidence="2">IXO792</strain>
    </source>
</reference>
<keyword evidence="1" id="KW-0732">Signal</keyword>
<feature type="signal peptide" evidence="1">
    <location>
        <begin position="1"/>
        <end position="34"/>
    </location>
</feature>
<dbReference type="Proteomes" id="UP000187097">
    <property type="component" value="Chromosome"/>
</dbReference>
<feature type="chain" id="PRO_5042478916" description="Secreted protein" evidence="1">
    <location>
        <begin position="35"/>
        <end position="337"/>
    </location>
</feature>
<reference evidence="2" key="1">
    <citation type="submission" date="2015-01" db="EMBL/GenBank/DDBJ databases">
        <authorList>
            <person name="Midha S."/>
            <person name="Anil M.G."/>
            <person name="Mishra D."/>
            <person name="Brahma K."/>
            <person name="Laha G.S."/>
            <person name="Sundaram R.M."/>
            <person name="Sonti R.V."/>
            <person name="Patil P.B."/>
        </authorList>
    </citation>
    <scope>NUCLEOTIDE SEQUENCE</scope>
    <source>
        <strain evidence="2">IXO792</strain>
    </source>
</reference>
<proteinExistence type="predicted"/>